<name>A0A4C1VSI8_EUMVA</name>
<dbReference type="InterPro" id="IPR050934">
    <property type="entry name" value="ITIH"/>
</dbReference>
<dbReference type="OrthoDB" id="299997at2759"/>
<keyword evidence="2" id="KW-0732">Signal</keyword>
<dbReference type="STRING" id="151549.A0A4C1VSI8"/>
<dbReference type="AlphaFoldDB" id="A0A4C1VSI8"/>
<evidence type="ECO:0000313" key="6">
    <source>
        <dbReference type="Proteomes" id="UP000299102"/>
    </source>
</evidence>
<feature type="domain" description="VWFA" evidence="3">
    <location>
        <begin position="330"/>
        <end position="564"/>
    </location>
</feature>
<dbReference type="Proteomes" id="UP000299102">
    <property type="component" value="Unassembled WGS sequence"/>
</dbReference>
<sequence length="735" mass="81998">MMSWRVFVLAASLCSWAAHAHPASATETLVITRGDEDVTTSEAEAPSTEGPTPPVEMTQMDVSSEVALRYAHTAVVTRVRNPARRAQETTFHVLLPETAFISGFTMTLDGKSYKAYVKDKDEAKDIYNAAVSQGVGTALVSAKARDSNHFTVSVNVEPNTEAIFNLTYEELLERRSGVYHHTINLNAGALVPQMTVRVHIKETQRITTLKVPELRSGNEIDASEKDAQNTNAVIVRSENGREATVTFSPDLEEQRRLMAVYADRIRASHHNSGYGHMFGSVEHDHDQEVGALGQFVVQYDVDRTTNGEILVNNGYFVHFFAPNLPPLPKHVVFVLDTSGSMAGQKLQQLKQAMQSILSELNPDDYFDIVEFETNVKVHDLAEADPPPTPSSYYAYYERTIQTVIPNECPSPATPSNIEKAKTIIQRLTDNGVTNIYGALNTAIDLISRGVNAFANGTCATGRAANELASTSSVSSEDHQGPTPIIIFLTDGLPNVGVSNTQSIISHITERNAGENRAAIFSLAFGEDADRTFLRKLSLRNEGFMRHIYEAADAALQLRDFYRQVASPLLSNVRFTYPPEQEKLDKYYGDSAPSISMVKKWFTEFRCGRTSTSDAEPSGRPKEVITPEIVDKIHEMILDDRRMKVRELAHAVCILTERVHHISHEYLDMRKLSARWVPRLLTLDHKRNRVTTSKECLAMFSRNPDEFCTVLLLWMKDGSITTRQRPRTIETVGFSE</sequence>
<dbReference type="EMBL" id="BGZK01000400">
    <property type="protein sequence ID" value="GBP41490.1"/>
    <property type="molecule type" value="Genomic_DNA"/>
</dbReference>
<dbReference type="PANTHER" id="PTHR10338">
    <property type="entry name" value="INTER-ALPHA-TRYPSIN INHIBITOR HEAVY CHAIN FAMILY MEMBER"/>
    <property type="match status" value="1"/>
</dbReference>
<dbReference type="SUPFAM" id="SSF53300">
    <property type="entry name" value="vWA-like"/>
    <property type="match status" value="1"/>
</dbReference>
<dbReference type="InterPro" id="IPR002035">
    <property type="entry name" value="VWF_A"/>
</dbReference>
<keyword evidence="6" id="KW-1185">Reference proteome</keyword>
<dbReference type="Pfam" id="PF13768">
    <property type="entry name" value="VWA_3"/>
    <property type="match status" value="1"/>
</dbReference>
<accession>A0A4C1VSI8</accession>
<feature type="chain" id="PRO_5020032380" evidence="2">
    <location>
        <begin position="21"/>
        <end position="735"/>
    </location>
</feature>
<evidence type="ECO:0000256" key="1">
    <source>
        <dbReference type="SAM" id="MobiDB-lite"/>
    </source>
</evidence>
<dbReference type="PROSITE" id="PS50234">
    <property type="entry name" value="VWFA"/>
    <property type="match status" value="1"/>
</dbReference>
<dbReference type="InterPro" id="IPR036465">
    <property type="entry name" value="vWFA_dom_sf"/>
</dbReference>
<dbReference type="Pfam" id="PF08487">
    <property type="entry name" value="VIT"/>
    <property type="match status" value="1"/>
</dbReference>
<protein>
    <submittedName>
        <fullName evidence="5">Inter-alpha-trypsin inhibitor heavy chain H3</fullName>
    </submittedName>
</protein>
<feature type="domain" description="VIT" evidence="4">
    <location>
        <begin position="41"/>
        <end position="170"/>
    </location>
</feature>
<dbReference type="PROSITE" id="PS51468">
    <property type="entry name" value="VIT"/>
    <property type="match status" value="1"/>
</dbReference>
<evidence type="ECO:0000259" key="4">
    <source>
        <dbReference type="PROSITE" id="PS51468"/>
    </source>
</evidence>
<dbReference type="GO" id="GO:0032991">
    <property type="term" value="C:protein-containing complex"/>
    <property type="evidence" value="ECO:0007669"/>
    <property type="project" value="UniProtKB-ARBA"/>
</dbReference>
<dbReference type="PANTHER" id="PTHR10338:SF108">
    <property type="entry name" value="INTER-ALPHA-TRYPSIN INHIBITOR HEAVY CHAIN H4-LIKE PROTEIN"/>
    <property type="match status" value="1"/>
</dbReference>
<reference evidence="5 6" key="1">
    <citation type="journal article" date="2019" name="Commun. Biol.">
        <title>The bagworm genome reveals a unique fibroin gene that provides high tensile strength.</title>
        <authorList>
            <person name="Kono N."/>
            <person name="Nakamura H."/>
            <person name="Ohtoshi R."/>
            <person name="Tomita M."/>
            <person name="Numata K."/>
            <person name="Arakawa K."/>
        </authorList>
    </citation>
    <scope>NUCLEOTIDE SEQUENCE [LARGE SCALE GENOMIC DNA]</scope>
</reference>
<evidence type="ECO:0000259" key="3">
    <source>
        <dbReference type="PROSITE" id="PS50234"/>
    </source>
</evidence>
<dbReference type="SMART" id="SM00609">
    <property type="entry name" value="VIT"/>
    <property type="match status" value="1"/>
</dbReference>
<evidence type="ECO:0000313" key="5">
    <source>
        <dbReference type="EMBL" id="GBP41490.1"/>
    </source>
</evidence>
<dbReference type="Gene3D" id="3.40.50.410">
    <property type="entry name" value="von Willebrand factor, type A domain"/>
    <property type="match status" value="1"/>
</dbReference>
<evidence type="ECO:0000256" key="2">
    <source>
        <dbReference type="SAM" id="SignalP"/>
    </source>
</evidence>
<dbReference type="InterPro" id="IPR013694">
    <property type="entry name" value="VIT"/>
</dbReference>
<proteinExistence type="predicted"/>
<dbReference type="SMART" id="SM00327">
    <property type="entry name" value="VWA"/>
    <property type="match status" value="1"/>
</dbReference>
<comment type="caution">
    <text evidence="5">The sequence shown here is derived from an EMBL/GenBank/DDBJ whole genome shotgun (WGS) entry which is preliminary data.</text>
</comment>
<dbReference type="Pfam" id="PF13519">
    <property type="entry name" value="VWA_2"/>
    <property type="match status" value="1"/>
</dbReference>
<gene>
    <name evidence="5" type="primary">Itih3</name>
    <name evidence="5" type="ORF">EVAR_24409_1</name>
</gene>
<feature type="region of interest" description="Disordered" evidence="1">
    <location>
        <begin position="35"/>
        <end position="56"/>
    </location>
</feature>
<organism evidence="5 6">
    <name type="scientific">Eumeta variegata</name>
    <name type="common">Bagworm moth</name>
    <name type="synonym">Eumeta japonica</name>
    <dbReference type="NCBI Taxonomy" id="151549"/>
    <lineage>
        <taxon>Eukaryota</taxon>
        <taxon>Metazoa</taxon>
        <taxon>Ecdysozoa</taxon>
        <taxon>Arthropoda</taxon>
        <taxon>Hexapoda</taxon>
        <taxon>Insecta</taxon>
        <taxon>Pterygota</taxon>
        <taxon>Neoptera</taxon>
        <taxon>Endopterygota</taxon>
        <taxon>Lepidoptera</taxon>
        <taxon>Glossata</taxon>
        <taxon>Ditrysia</taxon>
        <taxon>Tineoidea</taxon>
        <taxon>Psychidae</taxon>
        <taxon>Oiketicinae</taxon>
        <taxon>Eumeta</taxon>
    </lineage>
</organism>
<feature type="signal peptide" evidence="2">
    <location>
        <begin position="1"/>
        <end position="20"/>
    </location>
</feature>